<comment type="caution">
    <text evidence="2">The sequence shown here is derived from an EMBL/GenBank/DDBJ whole genome shotgun (WGS) entry which is preliminary data.</text>
</comment>
<organism evidence="2 3">
    <name type="scientific">Acinetobacter guillouiae NIPH 991</name>
    <dbReference type="NCBI Taxonomy" id="1217656"/>
    <lineage>
        <taxon>Bacteria</taxon>
        <taxon>Pseudomonadati</taxon>
        <taxon>Pseudomonadota</taxon>
        <taxon>Gammaproteobacteria</taxon>
        <taxon>Moraxellales</taxon>
        <taxon>Moraxellaceae</taxon>
        <taxon>Acinetobacter</taxon>
    </lineage>
</organism>
<evidence type="ECO:0000313" key="2">
    <source>
        <dbReference type="EMBL" id="ENV16545.1"/>
    </source>
</evidence>
<keyword evidence="3" id="KW-1185">Reference proteome</keyword>
<reference evidence="2 3" key="1">
    <citation type="submission" date="2013-02" db="EMBL/GenBank/DDBJ databases">
        <title>The Genome Sequence of Acinetobacter guillouiae NIPH 991.</title>
        <authorList>
            <consortium name="The Broad Institute Genome Sequencing Platform"/>
            <consortium name="The Broad Institute Genome Sequencing Center for Infectious Disease"/>
            <person name="Cerqueira G."/>
            <person name="Feldgarden M."/>
            <person name="Courvalin P."/>
            <person name="Perichon B."/>
            <person name="Grillot-Courvalin C."/>
            <person name="Clermont D."/>
            <person name="Rocha E."/>
            <person name="Yoon E.-J."/>
            <person name="Nemec A."/>
            <person name="Walker B."/>
            <person name="Young S.K."/>
            <person name="Zeng Q."/>
            <person name="Gargeya S."/>
            <person name="Fitzgerald M."/>
            <person name="Haas B."/>
            <person name="Abouelleil A."/>
            <person name="Alvarado L."/>
            <person name="Arachchi H.M."/>
            <person name="Berlin A.M."/>
            <person name="Chapman S.B."/>
            <person name="Dewar J."/>
            <person name="Goldberg J."/>
            <person name="Griggs A."/>
            <person name="Gujja S."/>
            <person name="Hansen M."/>
            <person name="Howarth C."/>
            <person name="Imamovic A."/>
            <person name="Larimer J."/>
            <person name="McCowan C."/>
            <person name="Murphy C."/>
            <person name="Neiman D."/>
            <person name="Pearson M."/>
            <person name="Priest M."/>
            <person name="Roberts A."/>
            <person name="Saif S."/>
            <person name="Shea T."/>
            <person name="Sisk P."/>
            <person name="Sykes S."/>
            <person name="Wortman J."/>
            <person name="Nusbaum C."/>
            <person name="Birren B."/>
        </authorList>
    </citation>
    <scope>NUCLEOTIDE SEQUENCE [LARGE SCALE GENOMIC DNA]</scope>
    <source>
        <strain evidence="2 3">NIPH 991</strain>
    </source>
</reference>
<proteinExistence type="predicted"/>
<evidence type="ECO:0000259" key="1">
    <source>
        <dbReference type="Pfam" id="PF22480"/>
    </source>
</evidence>
<name>N8YB68_ACIGI</name>
<dbReference type="Proteomes" id="UP000013148">
    <property type="component" value="Unassembled WGS sequence"/>
</dbReference>
<dbReference type="HOGENOM" id="CLU_2091540_0_0_6"/>
<dbReference type="InterPro" id="IPR054253">
    <property type="entry name" value="DUF6984"/>
</dbReference>
<dbReference type="eggNOG" id="ENOG5031SME">
    <property type="taxonomic scope" value="Bacteria"/>
</dbReference>
<feature type="domain" description="DUF6984" evidence="1">
    <location>
        <begin position="3"/>
        <end position="102"/>
    </location>
</feature>
<protein>
    <recommendedName>
        <fullName evidence="1">DUF6984 domain-containing protein</fullName>
    </recommendedName>
</protein>
<dbReference type="AlphaFoldDB" id="N8YB68"/>
<dbReference type="Pfam" id="PF22480">
    <property type="entry name" value="DUF6984"/>
    <property type="match status" value="1"/>
</dbReference>
<dbReference type="EMBL" id="APPJ01000012">
    <property type="protein sequence ID" value="ENV16545.1"/>
    <property type="molecule type" value="Genomic_DNA"/>
</dbReference>
<accession>N8YB68</accession>
<evidence type="ECO:0000313" key="3">
    <source>
        <dbReference type="Proteomes" id="UP000013148"/>
    </source>
</evidence>
<sequence length="119" mass="13590">MIPLTMDEIFIIKSLIAISPIKIKIPTDLNKCYSLPMNDGRMGSFKIIYPEDEITDFGSLTTSKTQMDYLDNGKYVNITLFIDSNFIPREIDSFVSDYSALTNPFNIRNIKKTYLTTVS</sequence>
<gene>
    <name evidence="2" type="ORF">F964_03480</name>
</gene>
<dbReference type="RefSeq" id="WP_004822189.1">
    <property type="nucleotide sequence ID" value="NZ_KB849456.1"/>
</dbReference>